<dbReference type="Pfam" id="PF14559">
    <property type="entry name" value="TPR_19"/>
    <property type="match status" value="1"/>
</dbReference>
<dbReference type="SUPFAM" id="SSF52540">
    <property type="entry name" value="P-loop containing nucleoside triphosphate hydrolases"/>
    <property type="match status" value="1"/>
</dbReference>
<dbReference type="GO" id="GO:0008476">
    <property type="term" value="F:protein-tyrosine sulfotransferase activity"/>
    <property type="evidence" value="ECO:0007669"/>
    <property type="project" value="InterPro"/>
</dbReference>
<name>A0A4T3F2C8_9SPHN</name>
<dbReference type="Gene3D" id="3.40.50.300">
    <property type="entry name" value="P-loop containing nucleotide triphosphate hydrolases"/>
    <property type="match status" value="1"/>
</dbReference>
<dbReference type="PANTHER" id="PTHR12788">
    <property type="entry name" value="PROTEIN-TYROSINE SULFOTRANSFERASE 2"/>
    <property type="match status" value="1"/>
</dbReference>
<gene>
    <name evidence="3" type="ORF">E5222_02760</name>
</gene>
<accession>A0A4T3F2C8</accession>
<proteinExistence type="predicted"/>
<evidence type="ECO:0000313" key="3">
    <source>
        <dbReference type="EMBL" id="TIX51403.1"/>
    </source>
</evidence>
<dbReference type="PANTHER" id="PTHR12788:SF10">
    <property type="entry name" value="PROTEIN-TYROSINE SULFOTRANSFERASE"/>
    <property type="match status" value="1"/>
</dbReference>
<reference evidence="3 4" key="1">
    <citation type="submission" date="2019-04" db="EMBL/GenBank/DDBJ databases">
        <title>Altererythrobacter aquimixticola sp. nov., isolated from sediment of junction between the ocean and a freshwater spring.</title>
        <authorList>
            <person name="Yoon J.-H."/>
        </authorList>
    </citation>
    <scope>NUCLEOTIDE SEQUENCE [LARGE SCALE GENOMIC DNA]</scope>
    <source>
        <strain evidence="3 4">SSKS-13</strain>
    </source>
</reference>
<keyword evidence="1" id="KW-0808">Transferase</keyword>
<keyword evidence="4" id="KW-1185">Reference proteome</keyword>
<evidence type="ECO:0000313" key="4">
    <source>
        <dbReference type="Proteomes" id="UP000309389"/>
    </source>
</evidence>
<dbReference type="SUPFAM" id="SSF48452">
    <property type="entry name" value="TPR-like"/>
    <property type="match status" value="1"/>
</dbReference>
<dbReference type="Gene3D" id="1.25.40.10">
    <property type="entry name" value="Tetratricopeptide repeat domain"/>
    <property type="match status" value="2"/>
</dbReference>
<dbReference type="InterPro" id="IPR019734">
    <property type="entry name" value="TPR_rpt"/>
</dbReference>
<dbReference type="AlphaFoldDB" id="A0A4T3F2C8"/>
<evidence type="ECO:0000256" key="1">
    <source>
        <dbReference type="ARBA" id="ARBA00022679"/>
    </source>
</evidence>
<dbReference type="OrthoDB" id="9800698at2"/>
<feature type="repeat" description="TPR" evidence="2">
    <location>
        <begin position="210"/>
        <end position="243"/>
    </location>
</feature>
<dbReference type="PROSITE" id="PS50005">
    <property type="entry name" value="TPR"/>
    <property type="match status" value="2"/>
</dbReference>
<dbReference type="EMBL" id="SSHH01000001">
    <property type="protein sequence ID" value="TIX51403.1"/>
    <property type="molecule type" value="Genomic_DNA"/>
</dbReference>
<dbReference type="InterPro" id="IPR011990">
    <property type="entry name" value="TPR-like_helical_dom_sf"/>
</dbReference>
<feature type="repeat" description="TPR" evidence="2">
    <location>
        <begin position="142"/>
        <end position="175"/>
    </location>
</feature>
<evidence type="ECO:0000256" key="2">
    <source>
        <dbReference type="PROSITE-ProRule" id="PRU00339"/>
    </source>
</evidence>
<dbReference type="RefSeq" id="WP_136692188.1">
    <property type="nucleotide sequence ID" value="NZ_SSHH01000001.1"/>
</dbReference>
<dbReference type="InterPro" id="IPR027417">
    <property type="entry name" value="P-loop_NTPase"/>
</dbReference>
<protein>
    <submittedName>
        <fullName evidence="3">Tetratricopeptide repeat protein</fullName>
    </submittedName>
</protein>
<keyword evidence="2" id="KW-0802">TPR repeat</keyword>
<organism evidence="3 4">
    <name type="scientific">Alteraurantiacibacter aquimixticola</name>
    <dbReference type="NCBI Taxonomy" id="2489173"/>
    <lineage>
        <taxon>Bacteria</taxon>
        <taxon>Pseudomonadati</taxon>
        <taxon>Pseudomonadota</taxon>
        <taxon>Alphaproteobacteria</taxon>
        <taxon>Sphingomonadales</taxon>
        <taxon>Erythrobacteraceae</taxon>
        <taxon>Alteraurantiacibacter</taxon>
    </lineage>
</organism>
<dbReference type="Pfam" id="PF13432">
    <property type="entry name" value="TPR_16"/>
    <property type="match status" value="2"/>
</dbReference>
<dbReference type="InterPro" id="IPR026634">
    <property type="entry name" value="TPST-like"/>
</dbReference>
<dbReference type="Pfam" id="PF13469">
    <property type="entry name" value="Sulfotransfer_3"/>
    <property type="match status" value="1"/>
</dbReference>
<sequence length="599" mass="66592">MTTKEDTPPAAGTPRIVDLVRSDPRAAVTELRAATARDPHNAGAHRLLGRALRELGRDEEAEAAEMAAIRATVRDPEMVTIAAAMVAGDLPAAEQRLRGRLSGQPTDVAAIRLMAELAARIGRLKDSETLLRRALELAPGFLAARANLATVLYKQNRYGEAAEVLDEVLARDPVNPGNRNLMAATLGRIGDYDEALRLYGELTESFPEHAKLLMSYGHMLKTVGQLEQSVAAYRRALTVEPHLGEVWWSLANLKTVKFDDTDIAAMEAALAADVSPDDALHLHFALGKAYGDRKQAEPSFRHYASGNAIRREQVAYDPDGIAAQVDRVVEILTPAFLAEREGQGDRSPDPVFILGLPRAGSTLLEQILSSHSQVEGTMELPDIPAMAMREARAAGSDFRDWPAAIAAMEPHRLAELGAEYLDRTRVQRKTDKPFYIDKLPNNWSYAGFIHLILPNARIVDARRHPMDCCFSNFRQHFAKGQGFSYGLDDIGRYYADYVRAMDHYDRVLPGRIHRVIHEDLLAEPEAEVRRLLDALDLPFEEECLQFHRNTRAVRTASSEQVRQPINRSGVDQWLPYEEWLGPLKAALGDLPETYARRAP</sequence>
<comment type="caution">
    <text evidence="3">The sequence shown here is derived from an EMBL/GenBank/DDBJ whole genome shotgun (WGS) entry which is preliminary data.</text>
</comment>
<dbReference type="Proteomes" id="UP000309389">
    <property type="component" value="Unassembled WGS sequence"/>
</dbReference>
<dbReference type="SMART" id="SM00028">
    <property type="entry name" value="TPR"/>
    <property type="match status" value="5"/>
</dbReference>